<name>A0ABX0ZTJ4_9ACTN</name>
<feature type="transmembrane region" description="Helical" evidence="1">
    <location>
        <begin position="64"/>
        <end position="97"/>
    </location>
</feature>
<reference evidence="2 3" key="1">
    <citation type="submission" date="2020-03" db="EMBL/GenBank/DDBJ databases">
        <title>WGS of actinomycetes isolated from Thailand.</title>
        <authorList>
            <person name="Thawai C."/>
        </authorList>
    </citation>
    <scope>NUCLEOTIDE SEQUENCE [LARGE SCALE GENOMIC DNA]</scope>
    <source>
        <strain evidence="2 3">PRB2-1</strain>
    </source>
</reference>
<sequence length="156" mass="16369">MDALTAALAVVFVLCTGVLAGALVAVERAVVPMLLRLPRQTWTQVHRLLDPGFDPLMPTVNKVALATGFALVVLAPGAAARAVFGAALAGVAGVALVSELRNVRMNRRIDAWVAAGEIPDAWQGLRARWARANAWRTACALAAFCAALGACWLAWG</sequence>
<keyword evidence="1" id="KW-0472">Membrane</keyword>
<evidence type="ECO:0000313" key="3">
    <source>
        <dbReference type="Proteomes" id="UP000734511"/>
    </source>
</evidence>
<evidence type="ECO:0000256" key="1">
    <source>
        <dbReference type="SAM" id="Phobius"/>
    </source>
</evidence>
<gene>
    <name evidence="2" type="ORF">HCN08_28580</name>
</gene>
<dbReference type="RefSeq" id="WP_167986173.1">
    <property type="nucleotide sequence ID" value="NZ_JAATEJ010000029.1"/>
</dbReference>
<keyword evidence="3" id="KW-1185">Reference proteome</keyword>
<comment type="caution">
    <text evidence="2">The sequence shown here is derived from an EMBL/GenBank/DDBJ whole genome shotgun (WGS) entry which is preliminary data.</text>
</comment>
<dbReference type="Pfam" id="PF08592">
    <property type="entry name" value="Anthrone_oxy"/>
    <property type="match status" value="1"/>
</dbReference>
<feature type="transmembrane region" description="Helical" evidence="1">
    <location>
        <begin position="134"/>
        <end position="155"/>
    </location>
</feature>
<keyword evidence="1" id="KW-0812">Transmembrane</keyword>
<keyword evidence="1" id="KW-1133">Transmembrane helix</keyword>
<dbReference type="InterPro" id="IPR013901">
    <property type="entry name" value="Anthrone_oxy"/>
</dbReference>
<organism evidence="2 3">
    <name type="scientific">Actinacidiphila epipremni</name>
    <dbReference type="NCBI Taxonomy" id="2053013"/>
    <lineage>
        <taxon>Bacteria</taxon>
        <taxon>Bacillati</taxon>
        <taxon>Actinomycetota</taxon>
        <taxon>Actinomycetes</taxon>
        <taxon>Kitasatosporales</taxon>
        <taxon>Streptomycetaceae</taxon>
        <taxon>Actinacidiphila</taxon>
    </lineage>
</organism>
<protein>
    <submittedName>
        <fullName evidence="2">DUF1772 domain-containing protein</fullName>
    </submittedName>
</protein>
<dbReference type="EMBL" id="JAATEJ010000029">
    <property type="protein sequence ID" value="NJP47329.1"/>
    <property type="molecule type" value="Genomic_DNA"/>
</dbReference>
<accession>A0ABX0ZTJ4</accession>
<evidence type="ECO:0000313" key="2">
    <source>
        <dbReference type="EMBL" id="NJP47329.1"/>
    </source>
</evidence>
<proteinExistence type="predicted"/>
<dbReference type="Proteomes" id="UP000734511">
    <property type="component" value="Unassembled WGS sequence"/>
</dbReference>